<name>F0VRL3_NEOCL</name>
<dbReference type="Proteomes" id="UP000007494">
    <property type="component" value="Chromosome XII"/>
</dbReference>
<evidence type="ECO:0000313" key="2">
    <source>
        <dbReference type="EMBL" id="CBZ56361.1"/>
    </source>
</evidence>
<dbReference type="VEuPathDB" id="ToxoDB:NCLIV_067850"/>
<feature type="chain" id="PRO_5007655419" evidence="1">
    <location>
        <begin position="20"/>
        <end position="173"/>
    </location>
</feature>
<dbReference type="RefSeq" id="XP_003886386.1">
    <property type="nucleotide sequence ID" value="XM_003886337.1"/>
</dbReference>
<sequence>MWKSACVLVFLWAAVGGAADQRLEFNPGELAAYLAQKAGLKLSTLVTMDHLNVDPREVYILPRPPKIEDGLSALQGWPLTRMPKPYDSGIDNSSIEGYRQAQLRVAQAKAELGIGEVPRAHPVHQASELKGVEIQSFEEVPAQYQSFIYVIPQSIVHIALVSSATPTTQDTIL</sequence>
<dbReference type="EMBL" id="LN714487">
    <property type="protein sequence ID" value="CEL71121.1"/>
    <property type="molecule type" value="Genomic_DNA"/>
</dbReference>
<accession>F0VRL3</accession>
<evidence type="ECO:0000256" key="1">
    <source>
        <dbReference type="SAM" id="SignalP"/>
    </source>
</evidence>
<dbReference type="AlphaFoldDB" id="F0VRL3"/>
<reference evidence="4" key="3">
    <citation type="journal article" date="2012" name="PLoS Pathog.">
        <title>Comparative genomics of the apicomplexan parasites Toxoplasma gondii and Neospora caninum: Coccidia differing in host range and transmission strategy.</title>
        <authorList>
            <person name="Reid A.J."/>
            <person name="Vermont S.J."/>
            <person name="Cotton J.A."/>
            <person name="Harris D."/>
            <person name="Hill-Cawthorne G.A."/>
            <person name="Konen-Waisman S."/>
            <person name="Latham S.M."/>
            <person name="Mourier T."/>
            <person name="Norton R."/>
            <person name="Quail M.A."/>
            <person name="Sanders M."/>
            <person name="Shanmugam D."/>
            <person name="Sohal A."/>
            <person name="Wasmuth J.D."/>
            <person name="Brunk B."/>
            <person name="Grigg M.E."/>
            <person name="Howard J.C."/>
            <person name="Parkinson J."/>
            <person name="Roos D.S."/>
            <person name="Trees A.J."/>
            <person name="Berriman M."/>
            <person name="Pain A."/>
            <person name="Wastling J.M."/>
        </authorList>
    </citation>
    <scope>NUCLEOTIDE SEQUENCE [LARGE SCALE GENOMIC DNA]</scope>
    <source>
        <strain evidence="4">Liverpool</strain>
    </source>
</reference>
<reference evidence="3" key="4">
    <citation type="journal article" date="2015" name="PLoS ONE">
        <title>Comprehensive Evaluation of Toxoplasma gondii VEG and Neospora caninum LIV Genomes with Tachyzoite Stage Transcriptome and Proteome Defines Novel Transcript Features.</title>
        <authorList>
            <person name="Ramaprasad A."/>
            <person name="Mourier T."/>
            <person name="Naeem R."/>
            <person name="Malas T.B."/>
            <person name="Moussa E."/>
            <person name="Panigrahi A."/>
            <person name="Vermont S.J."/>
            <person name="Otto T.D."/>
            <person name="Wastling J."/>
            <person name="Pain A."/>
        </authorList>
    </citation>
    <scope>NUCLEOTIDE SEQUENCE</scope>
    <source>
        <strain evidence="3">Liverpool</strain>
    </source>
</reference>
<dbReference type="OMA" id="DPREVYI"/>
<dbReference type="EMBL" id="FR823393">
    <property type="protein sequence ID" value="CBZ56361.1"/>
    <property type="molecule type" value="Genomic_DNA"/>
</dbReference>
<proteinExistence type="predicted"/>
<feature type="signal peptide" evidence="1">
    <location>
        <begin position="1"/>
        <end position="19"/>
    </location>
</feature>
<evidence type="ECO:0000313" key="3">
    <source>
        <dbReference type="EMBL" id="CEL71121.1"/>
    </source>
</evidence>
<reference evidence="2" key="1">
    <citation type="submission" date="2011-02" db="EMBL/GenBank/DDBJ databases">
        <authorList>
            <person name="Aslett M."/>
        </authorList>
    </citation>
    <scope>NUCLEOTIDE SEQUENCE</scope>
    <source>
        <strain evidence="2">Liverpool</strain>
    </source>
</reference>
<organism evidence="2 4">
    <name type="scientific">Neospora caninum (strain Liverpool)</name>
    <dbReference type="NCBI Taxonomy" id="572307"/>
    <lineage>
        <taxon>Eukaryota</taxon>
        <taxon>Sar</taxon>
        <taxon>Alveolata</taxon>
        <taxon>Apicomplexa</taxon>
        <taxon>Conoidasida</taxon>
        <taxon>Coccidia</taxon>
        <taxon>Eucoccidiorida</taxon>
        <taxon>Eimeriorina</taxon>
        <taxon>Sarcocystidae</taxon>
        <taxon>Neospora</taxon>
    </lineage>
</organism>
<dbReference type="InParanoid" id="F0VRL3"/>
<reference evidence="2" key="2">
    <citation type="submission" date="2011-03" db="EMBL/GenBank/DDBJ databases">
        <title>Comparative genomics and transcriptomics of Neospora caninum and Toxoplasma gondii.</title>
        <authorList>
            <person name="Reid A.J."/>
            <person name="Sohal A."/>
            <person name="Harris D."/>
            <person name="Quail M."/>
            <person name="Sanders M."/>
            <person name="Berriman M."/>
            <person name="Wastling J.M."/>
            <person name="Pain A."/>
        </authorList>
    </citation>
    <scope>NUCLEOTIDE SEQUENCE</scope>
    <source>
        <strain evidence="2">Liverpool</strain>
    </source>
</reference>
<dbReference type="GeneID" id="13445584"/>
<protein>
    <submittedName>
        <fullName evidence="2">Uncharacterized protein</fullName>
    </submittedName>
</protein>
<keyword evidence="4" id="KW-1185">Reference proteome</keyword>
<keyword evidence="1" id="KW-0732">Signal</keyword>
<evidence type="ECO:0000313" key="4">
    <source>
        <dbReference type="Proteomes" id="UP000007494"/>
    </source>
</evidence>
<dbReference type="OrthoDB" id="354289at2759"/>
<gene>
    <name evidence="3" type="ORF">BN1204_067850</name>
    <name evidence="2" type="ORF">NCLIV_067850</name>
</gene>